<dbReference type="GO" id="GO:0046512">
    <property type="term" value="P:sphingosine biosynthetic process"/>
    <property type="evidence" value="ECO:0007669"/>
    <property type="project" value="TreeGrafter"/>
</dbReference>
<dbReference type="PANTHER" id="PTHR12670:SF1">
    <property type="entry name" value="NEUTRAL CERAMIDASE"/>
    <property type="match status" value="1"/>
</dbReference>
<reference evidence="4" key="1">
    <citation type="submission" date="2025-08" db="UniProtKB">
        <authorList>
            <consortium name="RefSeq"/>
        </authorList>
    </citation>
    <scope>IDENTIFICATION</scope>
</reference>
<dbReference type="KEGG" id="pbar:105422665"/>
<dbReference type="InterPro" id="IPR006823">
    <property type="entry name" value="Ceramidase_alk"/>
</dbReference>
<sequence length="71" mass="8626">MGYMCVFRFQWERTSKALKSSQVTITWEIPQDVKPGEYRIRHNGYFRYFFTDAYPYYGVTNHFQVEIPAMK</sequence>
<proteinExistence type="inferred from homology"/>
<protein>
    <submittedName>
        <fullName evidence="4">Neutral ceramidase-like</fullName>
    </submittedName>
</protein>
<dbReference type="GO" id="GO:0017040">
    <property type="term" value="F:N-acylsphingosine amidohydrolase activity"/>
    <property type="evidence" value="ECO:0007669"/>
    <property type="project" value="InterPro"/>
</dbReference>
<keyword evidence="3" id="KW-1185">Reference proteome</keyword>
<dbReference type="PANTHER" id="PTHR12670">
    <property type="entry name" value="CERAMIDASE"/>
    <property type="match status" value="1"/>
</dbReference>
<dbReference type="Proteomes" id="UP000504615">
    <property type="component" value="Unplaced"/>
</dbReference>
<dbReference type="Gene3D" id="2.60.40.2300">
    <property type="entry name" value="Neutral/alkaline non-lysosomal ceramidase, C-terminal domain"/>
    <property type="match status" value="1"/>
</dbReference>
<dbReference type="GeneID" id="105422665"/>
<dbReference type="InterPro" id="IPR031331">
    <property type="entry name" value="NEUT/ALK_ceramidase_C"/>
</dbReference>
<evidence type="ECO:0000256" key="1">
    <source>
        <dbReference type="ARBA" id="ARBA00009835"/>
    </source>
</evidence>
<dbReference type="GO" id="GO:0016020">
    <property type="term" value="C:membrane"/>
    <property type="evidence" value="ECO:0007669"/>
    <property type="project" value="GOC"/>
</dbReference>
<evidence type="ECO:0000259" key="2">
    <source>
        <dbReference type="Pfam" id="PF17048"/>
    </source>
</evidence>
<dbReference type="AlphaFoldDB" id="A0A6I9VUK6"/>
<dbReference type="OrthoDB" id="191371at2759"/>
<dbReference type="RefSeq" id="XP_011630448.1">
    <property type="nucleotide sequence ID" value="XM_011632146.1"/>
</dbReference>
<gene>
    <name evidence="4" type="primary">LOC105422665</name>
</gene>
<dbReference type="GO" id="GO:0005576">
    <property type="term" value="C:extracellular region"/>
    <property type="evidence" value="ECO:0007669"/>
    <property type="project" value="TreeGrafter"/>
</dbReference>
<organism evidence="3 4">
    <name type="scientific">Pogonomyrmex barbatus</name>
    <name type="common">red harvester ant</name>
    <dbReference type="NCBI Taxonomy" id="144034"/>
    <lineage>
        <taxon>Eukaryota</taxon>
        <taxon>Metazoa</taxon>
        <taxon>Ecdysozoa</taxon>
        <taxon>Arthropoda</taxon>
        <taxon>Hexapoda</taxon>
        <taxon>Insecta</taxon>
        <taxon>Pterygota</taxon>
        <taxon>Neoptera</taxon>
        <taxon>Endopterygota</taxon>
        <taxon>Hymenoptera</taxon>
        <taxon>Apocrita</taxon>
        <taxon>Aculeata</taxon>
        <taxon>Formicoidea</taxon>
        <taxon>Formicidae</taxon>
        <taxon>Myrmicinae</taxon>
        <taxon>Pogonomyrmex</taxon>
    </lineage>
</organism>
<accession>A0A6I9VUK6</accession>
<evidence type="ECO:0000313" key="4">
    <source>
        <dbReference type="RefSeq" id="XP_011630448.1"/>
    </source>
</evidence>
<evidence type="ECO:0000313" key="3">
    <source>
        <dbReference type="Proteomes" id="UP000504615"/>
    </source>
</evidence>
<name>A0A6I9VUK6_9HYME</name>
<dbReference type="Pfam" id="PF17048">
    <property type="entry name" value="Ceramidse_alk_C"/>
    <property type="match status" value="1"/>
</dbReference>
<dbReference type="InterPro" id="IPR038445">
    <property type="entry name" value="NCDase_C_sf"/>
</dbReference>
<comment type="similarity">
    <text evidence="1">Belongs to the neutral ceramidase family.</text>
</comment>
<feature type="domain" description="Neutral/alkaline non-lysosomal ceramidase C-terminal" evidence="2">
    <location>
        <begin position="7"/>
        <end position="65"/>
    </location>
</feature>
<dbReference type="GO" id="GO:0042759">
    <property type="term" value="P:long-chain fatty acid biosynthetic process"/>
    <property type="evidence" value="ECO:0007669"/>
    <property type="project" value="TreeGrafter"/>
</dbReference>
<dbReference type="GO" id="GO:0046514">
    <property type="term" value="P:ceramide catabolic process"/>
    <property type="evidence" value="ECO:0007669"/>
    <property type="project" value="InterPro"/>
</dbReference>